<feature type="compositionally biased region" description="Basic and acidic residues" evidence="9">
    <location>
        <begin position="49"/>
        <end position="62"/>
    </location>
</feature>
<comment type="subcellular location">
    <subcellularLocation>
        <location evidence="1">Membrane</location>
        <topology evidence="1">Multi-pass membrane protein</topology>
    </subcellularLocation>
</comment>
<dbReference type="InterPro" id="IPR050681">
    <property type="entry name" value="CDF/SLC30A"/>
</dbReference>
<keyword evidence="8 10" id="KW-0472">Membrane</keyword>
<evidence type="ECO:0000256" key="6">
    <source>
        <dbReference type="ARBA" id="ARBA00022989"/>
    </source>
</evidence>
<evidence type="ECO:0000256" key="3">
    <source>
        <dbReference type="ARBA" id="ARBA00022448"/>
    </source>
</evidence>
<dbReference type="AlphaFoldDB" id="A0A061SH73"/>
<dbReference type="PANTHER" id="PTHR11562">
    <property type="entry name" value="CATION EFFLUX PROTEIN/ ZINC TRANSPORTER"/>
    <property type="match status" value="1"/>
</dbReference>
<feature type="transmembrane region" description="Helical" evidence="10">
    <location>
        <begin position="71"/>
        <end position="97"/>
    </location>
</feature>
<dbReference type="Pfam" id="PF16916">
    <property type="entry name" value="ZT_dimer"/>
    <property type="match status" value="1"/>
</dbReference>
<evidence type="ECO:0000256" key="7">
    <source>
        <dbReference type="ARBA" id="ARBA00023065"/>
    </source>
</evidence>
<dbReference type="InterPro" id="IPR027469">
    <property type="entry name" value="Cation_efflux_TMD_sf"/>
</dbReference>
<dbReference type="InterPro" id="IPR027470">
    <property type="entry name" value="Cation_efflux_CTD"/>
</dbReference>
<keyword evidence="5" id="KW-0862">Zinc</keyword>
<keyword evidence="4 10" id="KW-0812">Transmembrane</keyword>
<dbReference type="GO" id="GO:0005886">
    <property type="term" value="C:plasma membrane"/>
    <property type="evidence" value="ECO:0007669"/>
    <property type="project" value="TreeGrafter"/>
</dbReference>
<gene>
    <name evidence="13" type="primary">SLC30A1</name>
    <name evidence="13" type="ORF">TSPGSL018_5767</name>
</gene>
<dbReference type="NCBIfam" id="TIGR01297">
    <property type="entry name" value="CDF"/>
    <property type="match status" value="1"/>
</dbReference>
<evidence type="ECO:0000259" key="12">
    <source>
        <dbReference type="Pfam" id="PF16916"/>
    </source>
</evidence>
<evidence type="ECO:0000256" key="5">
    <source>
        <dbReference type="ARBA" id="ARBA00022906"/>
    </source>
</evidence>
<evidence type="ECO:0000313" key="13">
    <source>
        <dbReference type="EMBL" id="JAC82419.1"/>
    </source>
</evidence>
<dbReference type="PANTHER" id="PTHR11562:SF17">
    <property type="entry name" value="RE54080P-RELATED"/>
    <property type="match status" value="1"/>
</dbReference>
<feature type="region of interest" description="Disordered" evidence="9">
    <location>
        <begin position="36"/>
        <end position="62"/>
    </location>
</feature>
<evidence type="ECO:0000256" key="8">
    <source>
        <dbReference type="ARBA" id="ARBA00023136"/>
    </source>
</evidence>
<name>A0A061SH73_9CHLO</name>
<dbReference type="Pfam" id="PF01545">
    <property type="entry name" value="Cation_efflux"/>
    <property type="match status" value="1"/>
</dbReference>
<keyword evidence="3" id="KW-0813">Transport</keyword>
<dbReference type="InterPro" id="IPR002524">
    <property type="entry name" value="Cation_efflux"/>
</dbReference>
<protein>
    <submittedName>
        <fullName evidence="13">Solute carrier family 30 (Zinc transporter), member 1</fullName>
    </submittedName>
</protein>
<dbReference type="EMBL" id="GBEZ01002654">
    <property type="protein sequence ID" value="JAC82419.1"/>
    <property type="molecule type" value="Transcribed_RNA"/>
</dbReference>
<dbReference type="Gene3D" id="1.20.1510.10">
    <property type="entry name" value="Cation efflux protein transmembrane domain"/>
    <property type="match status" value="2"/>
</dbReference>
<accession>A0A061SH73</accession>
<feature type="transmembrane region" description="Helical" evidence="10">
    <location>
        <begin position="139"/>
        <end position="158"/>
    </location>
</feature>
<evidence type="ECO:0000256" key="1">
    <source>
        <dbReference type="ARBA" id="ARBA00004141"/>
    </source>
</evidence>
<keyword evidence="5" id="KW-0864">Zinc transport</keyword>
<keyword evidence="7" id="KW-0406">Ion transport</keyword>
<comment type="similarity">
    <text evidence="2">Belongs to the cation diffusion facilitator (CDF) transporter (TC 2.A.4) family. SLC30A subfamily.</text>
</comment>
<proteinExistence type="inferred from homology"/>
<feature type="transmembrane region" description="Helical" evidence="10">
    <location>
        <begin position="309"/>
        <end position="331"/>
    </location>
</feature>
<dbReference type="SUPFAM" id="SSF160240">
    <property type="entry name" value="Cation efflux protein cytoplasmic domain-like"/>
    <property type="match status" value="1"/>
</dbReference>
<keyword evidence="6 10" id="KW-1133">Transmembrane helix</keyword>
<evidence type="ECO:0000256" key="2">
    <source>
        <dbReference type="ARBA" id="ARBA00008873"/>
    </source>
</evidence>
<sequence>MGVSLHEIPHEDLEPQIAPVIVLGEDLKGSPGKLIERRVPSSSSLCSHGDSEASHGSGKDKPMKWNRAQTVLFRATVLAFLFMVLEVVGGFISQSVAIKADAAHMFSDVSGYIIALAAAYLANRGANKRFPYGYKRVEILGALMSVLLIWIVTGWLVVEAVQRLLEPEEVNHKVMVTTAALGIVFNLCIFWTLGGQHHHHHGMPCTGHHHHHHGGGGACGHAHGRPLERLHRAAAPSCCGHGEKDPEQALCGEGCHAADREDEPLRGPGDQHGSCGSRHHNHQHGHGAACGGRCGGSAAGVENLNVRGALLHALGDLLQSVGVLAAGIIMWLAPSCWWADSATTLVFSLVVFWTTRRLICDIFAILMQRAPAAICADSLEEEILSVAGVSAVDKLSVWSLSSEHHVMSAHLRVCEHASSVRAAIRAVEVICRRHGISDTTIQVEPLA</sequence>
<evidence type="ECO:0000256" key="10">
    <source>
        <dbReference type="SAM" id="Phobius"/>
    </source>
</evidence>
<dbReference type="GO" id="GO:0005385">
    <property type="term" value="F:zinc ion transmembrane transporter activity"/>
    <property type="evidence" value="ECO:0007669"/>
    <property type="project" value="TreeGrafter"/>
</dbReference>
<dbReference type="InterPro" id="IPR036837">
    <property type="entry name" value="Cation_efflux_CTD_sf"/>
</dbReference>
<feature type="transmembrane region" description="Helical" evidence="10">
    <location>
        <begin position="337"/>
        <end position="359"/>
    </location>
</feature>
<feature type="transmembrane region" description="Helical" evidence="10">
    <location>
        <begin position="174"/>
        <end position="193"/>
    </location>
</feature>
<reference evidence="13" key="1">
    <citation type="submission" date="2014-05" db="EMBL/GenBank/DDBJ databases">
        <title>The transcriptome of the halophilic microalga Tetraselmis sp. GSL018 isolated from the Great Salt Lake, Utah.</title>
        <authorList>
            <person name="Jinkerson R.E."/>
            <person name="D'Adamo S."/>
            <person name="Posewitz M.C."/>
        </authorList>
    </citation>
    <scope>NUCLEOTIDE SEQUENCE</scope>
    <source>
        <strain evidence="13">GSL018</strain>
    </source>
</reference>
<dbReference type="SUPFAM" id="SSF161111">
    <property type="entry name" value="Cation efflux protein transmembrane domain-like"/>
    <property type="match status" value="1"/>
</dbReference>
<feature type="domain" description="Cation efflux protein transmembrane" evidence="11">
    <location>
        <begin position="72"/>
        <end position="367"/>
    </location>
</feature>
<evidence type="ECO:0000256" key="9">
    <source>
        <dbReference type="SAM" id="MobiDB-lite"/>
    </source>
</evidence>
<dbReference type="InterPro" id="IPR058533">
    <property type="entry name" value="Cation_efflux_TM"/>
</dbReference>
<organism evidence="13">
    <name type="scientific">Tetraselmis sp. GSL018</name>
    <dbReference type="NCBI Taxonomy" id="582737"/>
    <lineage>
        <taxon>Eukaryota</taxon>
        <taxon>Viridiplantae</taxon>
        <taxon>Chlorophyta</taxon>
        <taxon>core chlorophytes</taxon>
        <taxon>Chlorodendrophyceae</taxon>
        <taxon>Chlorodendrales</taxon>
        <taxon>Chlorodendraceae</taxon>
        <taxon>Tetraselmis</taxon>
    </lineage>
</organism>
<feature type="domain" description="Cation efflux protein cytoplasmic" evidence="12">
    <location>
        <begin position="377"/>
        <end position="445"/>
    </location>
</feature>
<feature type="transmembrane region" description="Helical" evidence="10">
    <location>
        <begin position="109"/>
        <end position="127"/>
    </location>
</feature>
<evidence type="ECO:0000256" key="4">
    <source>
        <dbReference type="ARBA" id="ARBA00022692"/>
    </source>
</evidence>
<evidence type="ECO:0000259" key="11">
    <source>
        <dbReference type="Pfam" id="PF01545"/>
    </source>
</evidence>